<keyword evidence="6 7" id="KW-0030">Aminoacyl-tRNA synthetase</keyword>
<dbReference type="GO" id="GO:0005829">
    <property type="term" value="C:cytosol"/>
    <property type="evidence" value="ECO:0007669"/>
    <property type="project" value="TreeGrafter"/>
</dbReference>
<evidence type="ECO:0000256" key="3">
    <source>
        <dbReference type="ARBA" id="ARBA00022741"/>
    </source>
</evidence>
<dbReference type="Gene3D" id="1.10.730.10">
    <property type="entry name" value="Isoleucyl-tRNA Synthetase, Domain 1"/>
    <property type="match status" value="1"/>
</dbReference>
<dbReference type="PANTHER" id="PTHR45765:SF1">
    <property type="entry name" value="METHIONINE--TRNA LIGASE, CYTOPLASMIC"/>
    <property type="match status" value="1"/>
</dbReference>
<dbReference type="InterPro" id="IPR023458">
    <property type="entry name" value="Met-tRNA_ligase_1"/>
</dbReference>
<dbReference type="GO" id="GO:0006431">
    <property type="term" value="P:methionyl-tRNA aminoacylation"/>
    <property type="evidence" value="ECO:0007669"/>
    <property type="project" value="TreeGrafter"/>
</dbReference>
<dbReference type="GO" id="GO:0004825">
    <property type="term" value="F:methionine-tRNA ligase activity"/>
    <property type="evidence" value="ECO:0007669"/>
    <property type="project" value="InterPro"/>
</dbReference>
<dbReference type="InterPro" id="IPR009080">
    <property type="entry name" value="tRNAsynth_Ia_anticodon-bd"/>
</dbReference>
<organism evidence="9 10">
    <name type="scientific">Slackia exigua (strain ATCC 700122 / DSM 15923 / CIP 105133 / JCM 11022 / KCTC 5966 / S-7)</name>
    <dbReference type="NCBI Taxonomy" id="649764"/>
    <lineage>
        <taxon>Bacteria</taxon>
        <taxon>Bacillati</taxon>
        <taxon>Actinomycetota</taxon>
        <taxon>Coriobacteriia</taxon>
        <taxon>Eggerthellales</taxon>
        <taxon>Eggerthellaceae</taxon>
        <taxon>Slackia</taxon>
    </lineage>
</organism>
<dbReference type="SUPFAM" id="SSF52374">
    <property type="entry name" value="Nucleotidylyl transferase"/>
    <property type="match status" value="1"/>
</dbReference>
<dbReference type="Pfam" id="PF09334">
    <property type="entry name" value="tRNA-synt_1g"/>
    <property type="match status" value="2"/>
</dbReference>
<keyword evidence="4 7" id="KW-0067">ATP-binding</keyword>
<evidence type="ECO:0000256" key="2">
    <source>
        <dbReference type="ARBA" id="ARBA00022598"/>
    </source>
</evidence>
<comment type="caution">
    <text evidence="9">The sequence shown here is derived from an EMBL/GenBank/DDBJ whole genome shotgun (WGS) entry which is preliminary data.</text>
</comment>
<dbReference type="Gene3D" id="2.170.220.10">
    <property type="match status" value="1"/>
</dbReference>
<comment type="similarity">
    <text evidence="1">Belongs to the class-I aminoacyl-tRNA synthetase family. MetG type 1 subfamily.</text>
</comment>
<evidence type="ECO:0000256" key="4">
    <source>
        <dbReference type="ARBA" id="ARBA00022840"/>
    </source>
</evidence>
<dbReference type="InterPro" id="IPR015413">
    <property type="entry name" value="Methionyl/Leucyl_tRNA_Synth"/>
</dbReference>
<evidence type="ECO:0000256" key="7">
    <source>
        <dbReference type="RuleBase" id="RU363039"/>
    </source>
</evidence>
<dbReference type="Proteomes" id="UP000006001">
    <property type="component" value="Unassembled WGS sequence"/>
</dbReference>
<dbReference type="InterPro" id="IPR014729">
    <property type="entry name" value="Rossmann-like_a/b/a_fold"/>
</dbReference>
<sequence length="697" mass="77171">MHKGKHRMDYVSDIEWPRRAVVTAGMPYGNKKLHFGHVAGVFVPADAYARFLRDRIGADEVLFVSGTDCYGSPIDEGYRKACEGSDTEEPFQGTIVDYVRRNHDAQKATLDAYGISLSVYEGSCLGASAGIHERLTRRVFDRLHANGHLMRRSTLQFFDPEAGVFLNGRQVTGHCPVQGCRSEKAYADECDLGHQFSPEELINPISAVSGKAPEMRPVENWYFDLPNFREQIARVNADNAADPDVRAVVSKAVGEFLAAPVIYIKNELQDDYRALAFALPAHEFHEAEGGKQSFTIEFASIDDRDAARDALLHAGLKIRTGKTLVPFRLSGNVAWGVPVPEMDGVSGLTCWCWPESLWAPVSFSIAALLHRAESGACGSAAQADPGAYAWSAFKDWWCSDDAQVYQFIGQDNLYFYGVVQPALWAAFEEGDRMEAYPSGDELRQTRLIANHHILFGKTKASSSGATKPPSADELLDWYTVDQLRAHWLALGLDQKSVGFKPKPFDPDEAKRADPRVADPVLKEGALLTNVFNRLARSCFYEAAKNFDGMMPLDAPAPDVVARAHAALHEYERLMKAASLHAVMSLMDEFIRAAQKHWADGIRDAEHADDDAARRQVLADSFYLLRVCALLMHPVAPAGCEMIAEYLQIAPERVFSWHAPFASMAELCDADEAASGVHAVKELPPRTDFFGKHPSQFK</sequence>
<dbReference type="eggNOG" id="COG0143">
    <property type="taxonomic scope" value="Bacteria"/>
</dbReference>
<dbReference type="GO" id="GO:0005524">
    <property type="term" value="F:ATP binding"/>
    <property type="evidence" value="ECO:0007669"/>
    <property type="project" value="UniProtKB-KW"/>
</dbReference>
<evidence type="ECO:0000256" key="5">
    <source>
        <dbReference type="ARBA" id="ARBA00022917"/>
    </source>
</evidence>
<feature type="domain" description="Methionyl/Leucyl tRNA synthetase" evidence="8">
    <location>
        <begin position="323"/>
        <end position="499"/>
    </location>
</feature>
<keyword evidence="2 7" id="KW-0436">Ligase</keyword>
<dbReference type="STRING" id="649764.HMPREF0762_01808"/>
<evidence type="ECO:0000256" key="1">
    <source>
        <dbReference type="ARBA" id="ARBA00008258"/>
    </source>
</evidence>
<dbReference type="Gene3D" id="3.40.50.620">
    <property type="entry name" value="HUPs"/>
    <property type="match status" value="2"/>
</dbReference>
<evidence type="ECO:0000256" key="6">
    <source>
        <dbReference type="ARBA" id="ARBA00023146"/>
    </source>
</evidence>
<evidence type="ECO:0000313" key="10">
    <source>
        <dbReference type="Proteomes" id="UP000006001"/>
    </source>
</evidence>
<proteinExistence type="inferred from homology"/>
<gene>
    <name evidence="9" type="ORF">HMPREF0762_01808</name>
</gene>
<dbReference type="EMBL" id="ACUX02000019">
    <property type="protein sequence ID" value="EEZ60331.1"/>
    <property type="molecule type" value="Genomic_DNA"/>
</dbReference>
<dbReference type="PANTHER" id="PTHR45765">
    <property type="entry name" value="METHIONINE--TRNA LIGASE"/>
    <property type="match status" value="1"/>
</dbReference>
<accession>D0WIY3</accession>
<keyword evidence="5 7" id="KW-0648">Protein biosynthesis</keyword>
<evidence type="ECO:0000259" key="8">
    <source>
        <dbReference type="Pfam" id="PF09334"/>
    </source>
</evidence>
<keyword evidence="10" id="KW-1185">Reference proteome</keyword>
<evidence type="ECO:0000313" key="9">
    <source>
        <dbReference type="EMBL" id="EEZ60331.1"/>
    </source>
</evidence>
<reference evidence="9" key="1">
    <citation type="submission" date="2009-10" db="EMBL/GenBank/DDBJ databases">
        <authorList>
            <person name="Weinstock G."/>
            <person name="Sodergren E."/>
            <person name="Clifton S."/>
            <person name="Fulton L."/>
            <person name="Fulton B."/>
            <person name="Courtney L."/>
            <person name="Fronick C."/>
            <person name="Harrison M."/>
            <person name="Strong C."/>
            <person name="Farmer C."/>
            <person name="Delahaunty K."/>
            <person name="Markovic C."/>
            <person name="Hall O."/>
            <person name="Minx P."/>
            <person name="Tomlinson C."/>
            <person name="Mitreva M."/>
            <person name="Nelson J."/>
            <person name="Hou S."/>
            <person name="Wollam A."/>
            <person name="Pepin K.H."/>
            <person name="Johnson M."/>
            <person name="Bhonagiri V."/>
            <person name="Nash W.E."/>
            <person name="Warren W."/>
            <person name="Chinwalla A."/>
            <person name="Mardis E.R."/>
            <person name="Wilson R.K."/>
        </authorList>
    </citation>
    <scope>NUCLEOTIDE SEQUENCE [LARGE SCALE GENOMIC DNA]</scope>
    <source>
        <strain evidence="9">ATCC 700122</strain>
    </source>
</reference>
<protein>
    <submittedName>
        <fullName evidence="9">tRNA ligases class I (M)</fullName>
    </submittedName>
</protein>
<keyword evidence="3 7" id="KW-0547">Nucleotide-binding</keyword>
<name>D0WIY3_SLAES</name>
<feature type="domain" description="Methionyl/Leucyl tRNA synthetase" evidence="8">
    <location>
        <begin position="21"/>
        <end position="242"/>
    </location>
</feature>
<dbReference type="HOGENOM" id="CLU_408071_0_0_11"/>
<dbReference type="SUPFAM" id="SSF47323">
    <property type="entry name" value="Anticodon-binding domain of a subclass of class I aminoacyl-tRNA synthetases"/>
    <property type="match status" value="1"/>
</dbReference>
<dbReference type="AlphaFoldDB" id="D0WIY3"/>